<evidence type="ECO:0000256" key="1">
    <source>
        <dbReference type="ARBA" id="ARBA00004141"/>
    </source>
</evidence>
<sequence length="197" mass="23089">MMSSTDAGVEPSPVQNISVAYTRMTRQYQQILDRWTPHIMYRWLGTAGLLSIFFLRIVLSQGWFIVCYAYAIYLLNLLLAFLQPKFDPSLQEDLLADEIEEGGTPMTSPLPSARDDEFRPFVRRLPEWQFWLSATRATVIATGCTLFEMFDVPVYWPILVVYFFVLFALTMRRQIQHMIKYKYIPFDIGRKARYGSR</sequence>
<evidence type="ECO:0000256" key="4">
    <source>
        <dbReference type="ARBA" id="ARBA00022989"/>
    </source>
</evidence>
<evidence type="ECO:0000256" key="2">
    <source>
        <dbReference type="ARBA" id="ARBA00006070"/>
    </source>
</evidence>
<protein>
    <recommendedName>
        <fullName evidence="6">Protein RER1</fullName>
    </recommendedName>
</protein>
<comment type="subcellular location">
    <subcellularLocation>
        <location evidence="1">Membrane</location>
        <topology evidence="1">Multi-pass membrane protein</topology>
    </subcellularLocation>
</comment>
<comment type="caution">
    <text evidence="8">The sequence shown here is derived from an EMBL/GenBank/DDBJ whole genome shotgun (WGS) entry which is preliminary data.</text>
</comment>
<feature type="transmembrane region" description="Helical" evidence="7">
    <location>
        <begin position="154"/>
        <end position="171"/>
    </location>
</feature>
<evidence type="ECO:0000256" key="3">
    <source>
        <dbReference type="ARBA" id="ARBA00022692"/>
    </source>
</evidence>
<dbReference type="PANTHER" id="PTHR10743">
    <property type="entry name" value="PROTEIN RER1"/>
    <property type="match status" value="1"/>
</dbReference>
<organism evidence="8 9">
    <name type="scientific">Lentinula aciculospora</name>
    <dbReference type="NCBI Taxonomy" id="153920"/>
    <lineage>
        <taxon>Eukaryota</taxon>
        <taxon>Fungi</taxon>
        <taxon>Dikarya</taxon>
        <taxon>Basidiomycota</taxon>
        <taxon>Agaricomycotina</taxon>
        <taxon>Agaricomycetes</taxon>
        <taxon>Agaricomycetidae</taxon>
        <taxon>Agaricales</taxon>
        <taxon>Marasmiineae</taxon>
        <taxon>Omphalotaceae</taxon>
        <taxon>Lentinula</taxon>
    </lineage>
</organism>
<evidence type="ECO:0000313" key="8">
    <source>
        <dbReference type="EMBL" id="KAJ4483491.1"/>
    </source>
</evidence>
<evidence type="ECO:0000256" key="7">
    <source>
        <dbReference type="SAM" id="Phobius"/>
    </source>
</evidence>
<dbReference type="GO" id="GO:0000139">
    <property type="term" value="C:Golgi membrane"/>
    <property type="evidence" value="ECO:0007669"/>
    <property type="project" value="TreeGrafter"/>
</dbReference>
<keyword evidence="4 7" id="KW-1133">Transmembrane helix</keyword>
<proteinExistence type="inferred from homology"/>
<evidence type="ECO:0000256" key="5">
    <source>
        <dbReference type="ARBA" id="ARBA00023136"/>
    </source>
</evidence>
<dbReference type="PIRSF" id="PIRSF016013">
    <property type="entry name" value="AtER_Rer1p"/>
    <property type="match status" value="1"/>
</dbReference>
<name>A0A9W9AID6_9AGAR</name>
<dbReference type="EMBL" id="JAOTPV010000004">
    <property type="protein sequence ID" value="KAJ4483491.1"/>
    <property type="molecule type" value="Genomic_DNA"/>
</dbReference>
<keyword evidence="3 7" id="KW-0812">Transmembrane</keyword>
<reference evidence="8" key="1">
    <citation type="submission" date="2022-08" db="EMBL/GenBank/DDBJ databases">
        <title>A Global Phylogenomic Analysis of the Shiitake Genus Lentinula.</title>
        <authorList>
            <consortium name="DOE Joint Genome Institute"/>
            <person name="Sierra-Patev S."/>
            <person name="Min B."/>
            <person name="Naranjo-Ortiz M."/>
            <person name="Looney B."/>
            <person name="Konkel Z."/>
            <person name="Slot J.C."/>
            <person name="Sakamoto Y."/>
            <person name="Steenwyk J.L."/>
            <person name="Rokas A."/>
            <person name="Carro J."/>
            <person name="Camarero S."/>
            <person name="Ferreira P."/>
            <person name="Molpeceres G."/>
            <person name="Ruiz-Duenas F.J."/>
            <person name="Serrano A."/>
            <person name="Henrissat B."/>
            <person name="Drula E."/>
            <person name="Hughes K.W."/>
            <person name="Mata J.L."/>
            <person name="Ishikawa N.K."/>
            <person name="Vargas-Isla R."/>
            <person name="Ushijima S."/>
            <person name="Smith C.A."/>
            <person name="Ahrendt S."/>
            <person name="Andreopoulos W."/>
            <person name="He G."/>
            <person name="Labutti K."/>
            <person name="Lipzen A."/>
            <person name="Ng V."/>
            <person name="Riley R."/>
            <person name="Sandor L."/>
            <person name="Barry K."/>
            <person name="Martinez A.T."/>
            <person name="Xiao Y."/>
            <person name="Gibbons J.G."/>
            <person name="Terashima K."/>
            <person name="Grigoriev I.V."/>
            <person name="Hibbett D.S."/>
        </authorList>
    </citation>
    <scope>NUCLEOTIDE SEQUENCE</scope>
    <source>
        <strain evidence="8">JLM2183</strain>
    </source>
</reference>
<keyword evidence="9" id="KW-1185">Reference proteome</keyword>
<dbReference type="InterPro" id="IPR004932">
    <property type="entry name" value="Rer1"/>
</dbReference>
<evidence type="ECO:0000313" key="9">
    <source>
        <dbReference type="Proteomes" id="UP001150266"/>
    </source>
</evidence>
<dbReference type="Pfam" id="PF03248">
    <property type="entry name" value="Rer1"/>
    <property type="match status" value="1"/>
</dbReference>
<dbReference type="GO" id="GO:0006621">
    <property type="term" value="P:protein retention in ER lumen"/>
    <property type="evidence" value="ECO:0007669"/>
    <property type="project" value="TreeGrafter"/>
</dbReference>
<dbReference type="OrthoDB" id="448250at2759"/>
<accession>A0A9W9AID6</accession>
<dbReference type="AlphaFoldDB" id="A0A9W9AID6"/>
<comment type="similarity">
    <text evidence="2 6">Belongs to the RER1 family.</text>
</comment>
<dbReference type="Proteomes" id="UP001150266">
    <property type="component" value="Unassembled WGS sequence"/>
</dbReference>
<dbReference type="GO" id="GO:0005783">
    <property type="term" value="C:endoplasmic reticulum"/>
    <property type="evidence" value="ECO:0007669"/>
    <property type="project" value="GOC"/>
</dbReference>
<gene>
    <name evidence="8" type="ORF">J3R30DRAFT_3448904</name>
</gene>
<dbReference type="GO" id="GO:0006890">
    <property type="term" value="P:retrograde vesicle-mediated transport, Golgi to endoplasmic reticulum"/>
    <property type="evidence" value="ECO:0007669"/>
    <property type="project" value="TreeGrafter"/>
</dbReference>
<feature type="transmembrane region" description="Helical" evidence="7">
    <location>
        <begin position="39"/>
        <end position="57"/>
    </location>
</feature>
<evidence type="ECO:0000256" key="6">
    <source>
        <dbReference type="PIRNR" id="PIRNR016013"/>
    </source>
</evidence>
<comment type="function">
    <text evidence="6">Involved in the retrieval of endoplasmic reticulum membrane proteins from the early Golgi compartment.</text>
</comment>
<dbReference type="PANTHER" id="PTHR10743:SF0">
    <property type="entry name" value="PROTEIN RER1"/>
    <property type="match status" value="1"/>
</dbReference>
<keyword evidence="5 6" id="KW-0472">Membrane</keyword>
<feature type="transmembrane region" description="Helical" evidence="7">
    <location>
        <begin position="63"/>
        <end position="82"/>
    </location>
</feature>